<gene>
    <name evidence="1" type="ORF">Patl1_02843</name>
</gene>
<comment type="caution">
    <text evidence="1">The sequence shown here is derived from an EMBL/GenBank/DDBJ whole genome shotgun (WGS) entry which is preliminary data.</text>
</comment>
<accession>A0ACC1C908</accession>
<sequence length="89" mass="9997">MICSLFVMPKMLYCSSPILPYCHLSNIPITECCAAPLPYCHLSCANCPLSCYHLSCIVLPAQVVILYYASFADCRPALHVIYQVLRRLL</sequence>
<dbReference type="EMBL" id="CM047897">
    <property type="protein sequence ID" value="KAJ0112046.1"/>
    <property type="molecule type" value="Genomic_DNA"/>
</dbReference>
<evidence type="ECO:0000313" key="1">
    <source>
        <dbReference type="EMBL" id="KAJ0112046.1"/>
    </source>
</evidence>
<evidence type="ECO:0000313" key="2">
    <source>
        <dbReference type="Proteomes" id="UP001164250"/>
    </source>
</evidence>
<keyword evidence="2" id="KW-1185">Reference proteome</keyword>
<reference evidence="2" key="1">
    <citation type="journal article" date="2023" name="G3 (Bethesda)">
        <title>Genome assembly and association tests identify interacting loci associated with vigor, precocity, and sex in interspecific pistachio rootstocks.</title>
        <authorList>
            <person name="Palmer W."/>
            <person name="Jacygrad E."/>
            <person name="Sagayaradj S."/>
            <person name="Cavanaugh K."/>
            <person name="Han R."/>
            <person name="Bertier L."/>
            <person name="Beede B."/>
            <person name="Kafkas S."/>
            <person name="Golino D."/>
            <person name="Preece J."/>
            <person name="Michelmore R."/>
        </authorList>
    </citation>
    <scope>NUCLEOTIDE SEQUENCE [LARGE SCALE GENOMIC DNA]</scope>
</reference>
<dbReference type="Proteomes" id="UP001164250">
    <property type="component" value="Chromosome 1"/>
</dbReference>
<name>A0ACC1C908_9ROSI</name>
<proteinExistence type="predicted"/>
<protein>
    <submittedName>
        <fullName evidence="1">Uncharacterized protein</fullName>
    </submittedName>
</protein>
<organism evidence="1 2">
    <name type="scientific">Pistacia atlantica</name>
    <dbReference type="NCBI Taxonomy" id="434234"/>
    <lineage>
        <taxon>Eukaryota</taxon>
        <taxon>Viridiplantae</taxon>
        <taxon>Streptophyta</taxon>
        <taxon>Embryophyta</taxon>
        <taxon>Tracheophyta</taxon>
        <taxon>Spermatophyta</taxon>
        <taxon>Magnoliopsida</taxon>
        <taxon>eudicotyledons</taxon>
        <taxon>Gunneridae</taxon>
        <taxon>Pentapetalae</taxon>
        <taxon>rosids</taxon>
        <taxon>malvids</taxon>
        <taxon>Sapindales</taxon>
        <taxon>Anacardiaceae</taxon>
        <taxon>Pistacia</taxon>
    </lineage>
</organism>